<dbReference type="Gene3D" id="2.20.25.20">
    <property type="match status" value="1"/>
</dbReference>
<evidence type="ECO:0000256" key="12">
    <source>
        <dbReference type="ARBA" id="ARBA00022786"/>
    </source>
</evidence>
<dbReference type="CDD" id="cd16627">
    <property type="entry name" value="RING-HC_RBR_parkin"/>
    <property type="match status" value="1"/>
</dbReference>
<dbReference type="InterPro" id="IPR002867">
    <property type="entry name" value="IBR_dom"/>
</dbReference>
<evidence type="ECO:0000256" key="5">
    <source>
        <dbReference type="ARBA" id="ARBA00012251"/>
    </source>
</evidence>
<reference evidence="23 24" key="1">
    <citation type="submission" date="2024-01" db="EMBL/GenBank/DDBJ databases">
        <title>The genome of the rayed Mediterranean limpet Patella caerulea (Linnaeus, 1758).</title>
        <authorList>
            <person name="Anh-Thu Weber A."/>
            <person name="Halstead-Nussloch G."/>
        </authorList>
    </citation>
    <scope>NUCLEOTIDE SEQUENCE [LARGE SCALE GENOMIC DNA]</scope>
    <source>
        <strain evidence="23">AATW-2023a</strain>
        <tissue evidence="23">Whole specimen</tissue>
    </source>
</reference>
<dbReference type="PIRSF" id="PIRSF037880">
    <property type="entry name" value="Parkin"/>
    <property type="match status" value="1"/>
</dbReference>
<keyword evidence="6" id="KW-0963">Cytoplasm</keyword>
<evidence type="ECO:0000313" key="24">
    <source>
        <dbReference type="Proteomes" id="UP001347796"/>
    </source>
</evidence>
<dbReference type="InterPro" id="IPR003977">
    <property type="entry name" value="Parkin"/>
</dbReference>
<evidence type="ECO:0000256" key="2">
    <source>
        <dbReference type="ARBA" id="ARBA00004173"/>
    </source>
</evidence>
<organism evidence="23 24">
    <name type="scientific">Patella caerulea</name>
    <name type="common">Rayed Mediterranean limpet</name>
    <dbReference type="NCBI Taxonomy" id="87958"/>
    <lineage>
        <taxon>Eukaryota</taxon>
        <taxon>Metazoa</taxon>
        <taxon>Spiralia</taxon>
        <taxon>Lophotrochozoa</taxon>
        <taxon>Mollusca</taxon>
        <taxon>Gastropoda</taxon>
        <taxon>Patellogastropoda</taxon>
        <taxon>Patelloidea</taxon>
        <taxon>Patellidae</taxon>
        <taxon>Patella</taxon>
    </lineage>
</organism>
<dbReference type="PRINTS" id="PR01475">
    <property type="entry name" value="PARKIN"/>
</dbReference>
<keyword evidence="24" id="KW-1185">Reference proteome</keyword>
<dbReference type="FunFam" id="1.20.120.1750:FF:000009">
    <property type="entry name" value="E3 ubiquitin-protein ligase parkin"/>
    <property type="match status" value="1"/>
</dbReference>
<comment type="catalytic activity">
    <reaction evidence="1 19">
        <text>[E2 ubiquitin-conjugating enzyme]-S-ubiquitinyl-L-cysteine + [acceptor protein]-L-lysine = [E2 ubiquitin-conjugating enzyme]-L-cysteine + [acceptor protein]-N(6)-ubiquitinyl-L-lysine.</text>
        <dbReference type="EC" id="2.3.2.31"/>
    </reaction>
</comment>
<dbReference type="InterPro" id="IPR000626">
    <property type="entry name" value="Ubiquitin-like_dom"/>
</dbReference>
<keyword evidence="16 19" id="KW-0496">Mitochondrion</keyword>
<dbReference type="InterPro" id="IPR029071">
    <property type="entry name" value="Ubiquitin-like_domsf"/>
</dbReference>
<dbReference type="InterPro" id="IPR054694">
    <property type="entry name" value="Parkin-like_IBR"/>
</dbReference>
<evidence type="ECO:0000256" key="1">
    <source>
        <dbReference type="ARBA" id="ARBA00001798"/>
    </source>
</evidence>
<dbReference type="InterPro" id="IPR047535">
    <property type="entry name" value="RING-HC_RBR_parkin"/>
</dbReference>
<evidence type="ECO:0000259" key="21">
    <source>
        <dbReference type="PROSITE" id="PS50053"/>
    </source>
</evidence>
<feature type="domain" description="Ubiquitin-like" evidence="21">
    <location>
        <begin position="5"/>
        <end position="81"/>
    </location>
</feature>
<dbReference type="Pfam" id="PF22605">
    <property type="entry name" value="IBR_2"/>
    <property type="match status" value="1"/>
</dbReference>
<keyword evidence="7" id="KW-0597">Phosphoprotein</keyword>
<keyword evidence="8" id="KW-0808">Transferase</keyword>
<evidence type="ECO:0000256" key="7">
    <source>
        <dbReference type="ARBA" id="ARBA00022553"/>
    </source>
</evidence>
<evidence type="ECO:0000256" key="17">
    <source>
        <dbReference type="ARBA" id="ARBA00029442"/>
    </source>
</evidence>
<dbReference type="InterPro" id="IPR041170">
    <property type="entry name" value="Znf-RING_14"/>
</dbReference>
<dbReference type="EC" id="2.3.2.31" evidence="5 19"/>
<dbReference type="GO" id="GO:0061630">
    <property type="term" value="F:ubiquitin protein ligase activity"/>
    <property type="evidence" value="ECO:0007669"/>
    <property type="project" value="UniProtKB-EC"/>
</dbReference>
<gene>
    <name evidence="23" type="ORF">SNE40_020319</name>
</gene>
<evidence type="ECO:0000256" key="20">
    <source>
        <dbReference type="PIRSR" id="PIRSR037880-1"/>
    </source>
</evidence>
<dbReference type="GO" id="GO:0000151">
    <property type="term" value="C:ubiquitin ligase complex"/>
    <property type="evidence" value="ECO:0007669"/>
    <property type="project" value="UniProtKB-UniRule"/>
</dbReference>
<dbReference type="PROSITE" id="PS50053">
    <property type="entry name" value="UBIQUITIN_2"/>
    <property type="match status" value="1"/>
</dbReference>
<dbReference type="GO" id="GO:0008270">
    <property type="term" value="F:zinc ion binding"/>
    <property type="evidence" value="ECO:0007669"/>
    <property type="project" value="UniProtKB-KW"/>
</dbReference>
<feature type="active site" evidence="20">
    <location>
        <position position="377"/>
    </location>
</feature>
<evidence type="ECO:0000259" key="22">
    <source>
        <dbReference type="PROSITE" id="PS51873"/>
    </source>
</evidence>
<dbReference type="AlphaFoldDB" id="A0AAN8IZK3"/>
<dbReference type="Pfam" id="PF00240">
    <property type="entry name" value="ubiquitin"/>
    <property type="match status" value="1"/>
</dbReference>
<dbReference type="EMBL" id="JAZGQO010000015">
    <property type="protein sequence ID" value="KAK6169232.1"/>
    <property type="molecule type" value="Genomic_DNA"/>
</dbReference>
<dbReference type="Proteomes" id="UP001347796">
    <property type="component" value="Unassembled WGS sequence"/>
</dbReference>
<comment type="subcellular location">
    <subcellularLocation>
        <location evidence="3">Cytoplasm</location>
        <location evidence="3">Cytosol</location>
    </subcellularLocation>
    <subcellularLocation>
        <location evidence="2 19">Mitochondrion</location>
    </subcellularLocation>
</comment>
<comment type="function">
    <text evidence="19">Functions within a multiprotein E3 ubiquitin ligase complex, catalyzing the covalent attachment of ubiquitin moieties onto substrate proteins.</text>
</comment>
<dbReference type="InterPro" id="IPR041565">
    <property type="entry name" value="Parkin_Znf-RING"/>
</dbReference>
<dbReference type="GO" id="GO:0016567">
    <property type="term" value="P:protein ubiquitination"/>
    <property type="evidence" value="ECO:0007669"/>
    <property type="project" value="UniProtKB-UniRule"/>
</dbReference>
<evidence type="ECO:0000256" key="6">
    <source>
        <dbReference type="ARBA" id="ARBA00022490"/>
    </source>
</evidence>
<evidence type="ECO:0000256" key="16">
    <source>
        <dbReference type="ARBA" id="ARBA00023128"/>
    </source>
</evidence>
<dbReference type="Pfam" id="PF17976">
    <property type="entry name" value="zf-RING_12"/>
    <property type="match status" value="1"/>
</dbReference>
<evidence type="ECO:0000256" key="11">
    <source>
        <dbReference type="ARBA" id="ARBA00022771"/>
    </source>
</evidence>
<dbReference type="CDD" id="cd21382">
    <property type="entry name" value="RING0_parkin"/>
    <property type="match status" value="1"/>
</dbReference>
<dbReference type="GO" id="GO:0006914">
    <property type="term" value="P:autophagy"/>
    <property type="evidence" value="ECO:0007669"/>
    <property type="project" value="UniProtKB-UniRule"/>
</dbReference>
<evidence type="ECO:0000256" key="14">
    <source>
        <dbReference type="ARBA" id="ARBA00022843"/>
    </source>
</evidence>
<dbReference type="SMART" id="SM00213">
    <property type="entry name" value="UBQ"/>
    <property type="match status" value="1"/>
</dbReference>
<dbReference type="GO" id="GO:0005739">
    <property type="term" value="C:mitochondrion"/>
    <property type="evidence" value="ECO:0007669"/>
    <property type="project" value="UniProtKB-SubCell"/>
</dbReference>
<sequence length="408" mass="46323">MSNMLMLNIRYNCNNITSVTVNPECTVGELKKILIDKVGNIPERELGIILGGHLLEDDTVIQDCNLGAQSTLHAYRQKLHNVVRQVGCIKCQYYVYCKICKSLKPGKLRVKCSTCHEGAFVADRGPDGWHDILEGQRISGTCQNESCHHGNKAAFYLKCAVNHDENTDGTAVGLHHIRPNSRQVACIGCTQIQSPVLVYPCQDGHVTCLECFKIYCIVKLNERKFEEDEKYGYTLPCPVRCDNSLIQESHHFCLLGEEQYERYKRFGVEEFVLKDGGLLCPAIGCGNAVYPPESRNQTRSLKCPLCQFEFCIDCRCGSHEGDCSLQPIAGANSDDDDLVDRERAERARWESQTLETIRRTTKQCPKCRTQTEKNGGCSHMNCSRCDYEWCWMCEIEWNTDCQGDHWFD</sequence>
<keyword evidence="10" id="KW-0677">Repeat</keyword>
<evidence type="ECO:0000256" key="3">
    <source>
        <dbReference type="ARBA" id="ARBA00004514"/>
    </source>
</evidence>
<dbReference type="SMART" id="SM00647">
    <property type="entry name" value="IBR"/>
    <property type="match status" value="2"/>
</dbReference>
<keyword evidence="14 19" id="KW-0832">Ubl conjugation</keyword>
<comment type="similarity">
    <text evidence="17 19">Belongs to the RBR family. Parkin subfamily.</text>
</comment>
<feature type="domain" description="RING-type" evidence="22">
    <location>
        <begin position="182"/>
        <end position="408"/>
    </location>
</feature>
<evidence type="ECO:0000256" key="18">
    <source>
        <dbReference type="ARBA" id="ARBA00029536"/>
    </source>
</evidence>
<evidence type="ECO:0000256" key="15">
    <source>
        <dbReference type="ARBA" id="ARBA00023006"/>
    </source>
</evidence>
<dbReference type="Gene3D" id="1.20.120.1750">
    <property type="match status" value="1"/>
</dbReference>
<dbReference type="GO" id="GO:0009893">
    <property type="term" value="P:positive regulation of metabolic process"/>
    <property type="evidence" value="ECO:0007669"/>
    <property type="project" value="UniProtKB-ARBA"/>
</dbReference>
<evidence type="ECO:0000313" key="23">
    <source>
        <dbReference type="EMBL" id="KAK6169232.1"/>
    </source>
</evidence>
<keyword evidence="9 19" id="KW-0479">Metal-binding</keyword>
<dbReference type="SUPFAM" id="SSF54236">
    <property type="entry name" value="Ubiquitin-like"/>
    <property type="match status" value="1"/>
</dbReference>
<dbReference type="Pfam" id="PF17978">
    <property type="entry name" value="zf-RING_14"/>
    <property type="match status" value="1"/>
</dbReference>
<dbReference type="PANTHER" id="PTHR11685">
    <property type="entry name" value="RBR FAMILY RING FINGER AND IBR DOMAIN-CONTAINING"/>
    <property type="match status" value="1"/>
</dbReference>
<evidence type="ECO:0000256" key="4">
    <source>
        <dbReference type="ARBA" id="ARBA00004906"/>
    </source>
</evidence>
<keyword evidence="11" id="KW-0863">Zinc-finger</keyword>
<keyword evidence="12 19" id="KW-0833">Ubl conjugation pathway</keyword>
<evidence type="ECO:0000256" key="9">
    <source>
        <dbReference type="ARBA" id="ARBA00022723"/>
    </source>
</evidence>
<evidence type="ECO:0000256" key="8">
    <source>
        <dbReference type="ARBA" id="ARBA00022679"/>
    </source>
</evidence>
<dbReference type="CDD" id="cd20357">
    <property type="entry name" value="Rcat_RBR_parkin"/>
    <property type="match status" value="1"/>
</dbReference>
<keyword evidence="15 19" id="KW-0072">Autophagy</keyword>
<accession>A0AAN8IZK3</accession>
<protein>
    <recommendedName>
        <fullName evidence="18 19">E3 ubiquitin-protein ligase parkin</fullName>
        <ecNumber evidence="5 19">2.3.2.31</ecNumber>
    </recommendedName>
</protein>
<dbReference type="Gene3D" id="3.10.20.90">
    <property type="entry name" value="Phosphatidylinositol 3-kinase Catalytic Subunit, Chain A, domain 1"/>
    <property type="match status" value="1"/>
</dbReference>
<evidence type="ECO:0000256" key="13">
    <source>
        <dbReference type="ARBA" id="ARBA00022833"/>
    </source>
</evidence>
<dbReference type="InterPro" id="IPR031127">
    <property type="entry name" value="E3_UB_ligase_RBR"/>
</dbReference>
<dbReference type="SUPFAM" id="SSF57850">
    <property type="entry name" value="RING/U-box"/>
    <property type="match status" value="1"/>
</dbReference>
<name>A0AAN8IZK3_PATCE</name>
<dbReference type="PROSITE" id="PS51873">
    <property type="entry name" value="TRIAD"/>
    <property type="match status" value="1"/>
</dbReference>
<evidence type="ECO:0000256" key="10">
    <source>
        <dbReference type="ARBA" id="ARBA00022737"/>
    </source>
</evidence>
<dbReference type="InterPro" id="IPR047536">
    <property type="entry name" value="Rcat_RBR_parkin"/>
</dbReference>
<comment type="caution">
    <text evidence="23">The sequence shown here is derived from an EMBL/GenBank/DDBJ whole genome shotgun (WGS) entry which is preliminary data.</text>
</comment>
<dbReference type="InterPro" id="IPR044066">
    <property type="entry name" value="TRIAD_supradom"/>
</dbReference>
<comment type="subunit">
    <text evidence="19">Forms an E3 ubiquitin ligase complex.</text>
</comment>
<comment type="pathway">
    <text evidence="4 19">Protein modification; protein ubiquitination.</text>
</comment>
<dbReference type="GO" id="GO:0005829">
    <property type="term" value="C:cytosol"/>
    <property type="evidence" value="ECO:0007669"/>
    <property type="project" value="UniProtKB-SubCell"/>
</dbReference>
<keyword evidence="13 19" id="KW-0862">Zinc</keyword>
<proteinExistence type="inferred from homology"/>
<evidence type="ECO:0000256" key="19">
    <source>
        <dbReference type="PIRNR" id="PIRNR037880"/>
    </source>
</evidence>